<comment type="caution">
    <text evidence="1">The sequence shown here is derived from an EMBL/GenBank/DDBJ whole genome shotgun (WGS) entry which is preliminary data.</text>
</comment>
<feature type="non-terminal residue" evidence="1">
    <location>
        <position position="64"/>
    </location>
</feature>
<protein>
    <submittedName>
        <fullName evidence="1">Uncharacterized protein</fullName>
    </submittedName>
</protein>
<sequence length="64" mass="7055">MTDIDEKLEEARGRAENYGNLRGLKDTADDYLKGVYAQQYQDLSDLMPGATVAAMDAAIRNTEA</sequence>
<dbReference type="EMBL" id="LAZR01018623">
    <property type="protein sequence ID" value="KKL95655.1"/>
    <property type="molecule type" value="Genomic_DNA"/>
</dbReference>
<proteinExistence type="predicted"/>
<organism evidence="1">
    <name type="scientific">marine sediment metagenome</name>
    <dbReference type="NCBI Taxonomy" id="412755"/>
    <lineage>
        <taxon>unclassified sequences</taxon>
        <taxon>metagenomes</taxon>
        <taxon>ecological metagenomes</taxon>
    </lineage>
</organism>
<accession>A0A0F9IPI2</accession>
<name>A0A0F9IPI2_9ZZZZ</name>
<gene>
    <name evidence="1" type="ORF">LCGC14_1852480</name>
</gene>
<dbReference type="AlphaFoldDB" id="A0A0F9IPI2"/>
<reference evidence="1" key="1">
    <citation type="journal article" date="2015" name="Nature">
        <title>Complex archaea that bridge the gap between prokaryotes and eukaryotes.</title>
        <authorList>
            <person name="Spang A."/>
            <person name="Saw J.H."/>
            <person name="Jorgensen S.L."/>
            <person name="Zaremba-Niedzwiedzka K."/>
            <person name="Martijn J."/>
            <person name="Lind A.E."/>
            <person name="van Eijk R."/>
            <person name="Schleper C."/>
            <person name="Guy L."/>
            <person name="Ettema T.J."/>
        </authorList>
    </citation>
    <scope>NUCLEOTIDE SEQUENCE</scope>
</reference>
<evidence type="ECO:0000313" key="1">
    <source>
        <dbReference type="EMBL" id="KKL95655.1"/>
    </source>
</evidence>